<comment type="caution">
    <text evidence="1">The sequence shown here is derived from an EMBL/GenBank/DDBJ whole genome shotgun (WGS) entry which is preliminary data.</text>
</comment>
<dbReference type="Proteomes" id="UP001489719">
    <property type="component" value="Unassembled WGS sequence"/>
</dbReference>
<name>A0ACC3TDI9_9ASCO</name>
<evidence type="ECO:0000313" key="2">
    <source>
        <dbReference type="Proteomes" id="UP001489719"/>
    </source>
</evidence>
<gene>
    <name evidence="1" type="ORF">V1517DRAFT_342404</name>
</gene>
<keyword evidence="2" id="KW-1185">Reference proteome</keyword>
<feature type="non-terminal residue" evidence="1">
    <location>
        <position position="93"/>
    </location>
</feature>
<accession>A0ACC3TDI9</accession>
<dbReference type="EMBL" id="MU970344">
    <property type="protein sequence ID" value="KAK9318735.1"/>
    <property type="molecule type" value="Genomic_DNA"/>
</dbReference>
<evidence type="ECO:0000313" key="1">
    <source>
        <dbReference type="EMBL" id="KAK9318735.1"/>
    </source>
</evidence>
<protein>
    <submittedName>
        <fullName evidence="1">Uncharacterized protein</fullName>
    </submittedName>
</protein>
<sequence>MSYPIFRSIRQRVITAAVLSVCIVDSMAIAYDGSLMGSLNVMPSYKNYFSLNTSTMAVNTCATFLGAILVGPLTSMLIDRKGRKIGIYTAGFF</sequence>
<organism evidence="1 2">
    <name type="scientific">Lipomyces orientalis</name>
    <dbReference type="NCBI Taxonomy" id="1233043"/>
    <lineage>
        <taxon>Eukaryota</taxon>
        <taxon>Fungi</taxon>
        <taxon>Dikarya</taxon>
        <taxon>Ascomycota</taxon>
        <taxon>Saccharomycotina</taxon>
        <taxon>Lipomycetes</taxon>
        <taxon>Lipomycetales</taxon>
        <taxon>Lipomycetaceae</taxon>
        <taxon>Lipomyces</taxon>
    </lineage>
</organism>
<reference evidence="2" key="1">
    <citation type="journal article" date="2024" name="Front. Bioeng. Biotechnol.">
        <title>Genome-scale model development and genomic sequencing of the oleaginous clade Lipomyces.</title>
        <authorList>
            <person name="Czajka J.J."/>
            <person name="Han Y."/>
            <person name="Kim J."/>
            <person name="Mondo S.J."/>
            <person name="Hofstad B.A."/>
            <person name="Robles A."/>
            <person name="Haridas S."/>
            <person name="Riley R."/>
            <person name="LaButti K."/>
            <person name="Pangilinan J."/>
            <person name="Andreopoulos W."/>
            <person name="Lipzen A."/>
            <person name="Yan J."/>
            <person name="Wang M."/>
            <person name="Ng V."/>
            <person name="Grigoriev I.V."/>
            <person name="Spatafora J.W."/>
            <person name="Magnuson J.K."/>
            <person name="Baker S.E."/>
            <person name="Pomraning K.R."/>
        </authorList>
    </citation>
    <scope>NUCLEOTIDE SEQUENCE [LARGE SCALE GENOMIC DNA]</scope>
    <source>
        <strain evidence="2">CBS 10300</strain>
    </source>
</reference>
<proteinExistence type="predicted"/>